<keyword evidence="6" id="KW-1185">Reference proteome</keyword>
<dbReference type="InterPro" id="IPR001482">
    <property type="entry name" value="T2SS/T4SS_dom"/>
</dbReference>
<organism evidence="5 6">
    <name type="scientific">Hyphomicrobium facile</name>
    <dbReference type="NCBI Taxonomy" id="51670"/>
    <lineage>
        <taxon>Bacteria</taxon>
        <taxon>Pseudomonadati</taxon>
        <taxon>Pseudomonadota</taxon>
        <taxon>Alphaproteobacteria</taxon>
        <taxon>Hyphomicrobiales</taxon>
        <taxon>Hyphomicrobiaceae</taxon>
        <taxon>Hyphomicrobium</taxon>
    </lineage>
</organism>
<evidence type="ECO:0000256" key="1">
    <source>
        <dbReference type="ARBA" id="ARBA00006611"/>
    </source>
</evidence>
<gene>
    <name evidence="5" type="ORF">SAMN04488557_3128</name>
</gene>
<dbReference type="EMBL" id="FPCH01000003">
    <property type="protein sequence ID" value="SFV37370.1"/>
    <property type="molecule type" value="Genomic_DNA"/>
</dbReference>
<dbReference type="PROSITE" id="PS00662">
    <property type="entry name" value="T2SP_E"/>
    <property type="match status" value="1"/>
</dbReference>
<dbReference type="AlphaFoldDB" id="A0A1I7NRY7"/>
<evidence type="ECO:0000256" key="3">
    <source>
        <dbReference type="ARBA" id="ARBA00022840"/>
    </source>
</evidence>
<dbReference type="CDD" id="cd01129">
    <property type="entry name" value="PulE-GspE-like"/>
    <property type="match status" value="1"/>
</dbReference>
<name>A0A1I7NRY7_9HYPH</name>
<feature type="domain" description="Bacterial type II secretion system protein E" evidence="4">
    <location>
        <begin position="373"/>
        <end position="387"/>
    </location>
</feature>
<dbReference type="RefSeq" id="WP_092868647.1">
    <property type="nucleotide sequence ID" value="NZ_FPCH01000003.1"/>
</dbReference>
<dbReference type="Gene3D" id="3.30.450.90">
    <property type="match status" value="1"/>
</dbReference>
<dbReference type="PANTHER" id="PTHR30258">
    <property type="entry name" value="TYPE II SECRETION SYSTEM PROTEIN GSPE-RELATED"/>
    <property type="match status" value="1"/>
</dbReference>
<evidence type="ECO:0000256" key="2">
    <source>
        <dbReference type="ARBA" id="ARBA00022741"/>
    </source>
</evidence>
<evidence type="ECO:0000259" key="4">
    <source>
        <dbReference type="PROSITE" id="PS00662"/>
    </source>
</evidence>
<dbReference type="Pfam" id="PF05157">
    <property type="entry name" value="MshEN"/>
    <property type="match status" value="1"/>
</dbReference>
<dbReference type="GO" id="GO:0016887">
    <property type="term" value="F:ATP hydrolysis activity"/>
    <property type="evidence" value="ECO:0007669"/>
    <property type="project" value="TreeGrafter"/>
</dbReference>
<dbReference type="Pfam" id="PF00437">
    <property type="entry name" value="T2SSE"/>
    <property type="match status" value="1"/>
</dbReference>
<accession>A0A1I7NRY7</accession>
<dbReference type="SUPFAM" id="SSF160246">
    <property type="entry name" value="EspE N-terminal domain-like"/>
    <property type="match status" value="1"/>
</dbReference>
<dbReference type="InterPro" id="IPR027417">
    <property type="entry name" value="P-loop_NTPase"/>
</dbReference>
<dbReference type="InterPro" id="IPR037257">
    <property type="entry name" value="T2SS_E_N_sf"/>
</dbReference>
<dbReference type="GO" id="GO:0005524">
    <property type="term" value="F:ATP binding"/>
    <property type="evidence" value="ECO:0007669"/>
    <property type="project" value="UniProtKB-KW"/>
</dbReference>
<proteinExistence type="inferred from homology"/>
<keyword evidence="2" id="KW-0547">Nucleotide-binding</keyword>
<comment type="similarity">
    <text evidence="1">Belongs to the GSP E family.</text>
</comment>
<sequence length="554" mass="60952">MSGSFEEYLLSERIVSQSDLDSVGKFRQETGASIFSALRKASGVQPQTLVRAVADFHKVPKVEETDWQKFQPPQANISYAFLRENKVFPFGEVDDGVLLAMEDPSDDQSINAVRIALQREILPRVASSEDILSAIERAARERGSSAMWQDTAKTTPGADDVEHLRDMALGAPVVRFVNQMIQHAVHARATDIHIEPFDGRVAIRMRVDGMLRDVAPPPAQMAKAVVSRVKILSGLNIAERRLPQDGRSRIRINEHRLDLRIATIPTIHGEAVAIRLLDNVRRMLDFAPLGFGAWDEREIRSHLSAPYGLMLVTGPTGSGKTTTLATALSLLNQTHRKILTIEDPIEYELDGVNQTQAKPAIGLTFADALRSFLRHDPDVLMVGEMRDGETASISIHAALTGHLVLSTLHTNTAAGAIPRLLDMGIDAFLLASSLRCVVGQRLVRVLCQHCKQPSDEELTLGSIEQRRLIGGDGHWRAVGCERCFGTGYSGRIVIAEVMTVDDEIRQLIQPNARTADIEAAARRNGMTTMIMDGLAKCHAGITTQEEVRRVALDI</sequence>
<keyword evidence="3" id="KW-0067">ATP-binding</keyword>
<dbReference type="STRING" id="51670.SAMN04488557_3128"/>
<dbReference type="GO" id="GO:0005886">
    <property type="term" value="C:plasma membrane"/>
    <property type="evidence" value="ECO:0007669"/>
    <property type="project" value="TreeGrafter"/>
</dbReference>
<dbReference type="SUPFAM" id="SSF52540">
    <property type="entry name" value="P-loop containing nucleoside triphosphate hydrolases"/>
    <property type="match status" value="1"/>
</dbReference>
<dbReference type="Proteomes" id="UP000199423">
    <property type="component" value="Unassembled WGS sequence"/>
</dbReference>
<dbReference type="OrthoDB" id="9804785at2"/>
<reference evidence="6" key="1">
    <citation type="submission" date="2016-10" db="EMBL/GenBank/DDBJ databases">
        <authorList>
            <person name="Varghese N."/>
            <person name="Submissions S."/>
        </authorList>
    </citation>
    <scope>NUCLEOTIDE SEQUENCE [LARGE SCALE GENOMIC DNA]</scope>
    <source>
        <strain evidence="6">DSM 1565</strain>
    </source>
</reference>
<dbReference type="Gene3D" id="3.40.50.300">
    <property type="entry name" value="P-loop containing nucleotide triphosphate hydrolases"/>
    <property type="match status" value="1"/>
</dbReference>
<evidence type="ECO:0000313" key="5">
    <source>
        <dbReference type="EMBL" id="SFV37370.1"/>
    </source>
</evidence>
<dbReference type="InterPro" id="IPR007831">
    <property type="entry name" value="T2SS_GspE_N"/>
</dbReference>
<dbReference type="PANTHER" id="PTHR30258:SF2">
    <property type="entry name" value="COMG OPERON PROTEIN 1"/>
    <property type="match status" value="1"/>
</dbReference>
<evidence type="ECO:0000313" key="6">
    <source>
        <dbReference type="Proteomes" id="UP000199423"/>
    </source>
</evidence>
<protein>
    <submittedName>
        <fullName evidence="5">General secretion pathway protein E</fullName>
    </submittedName>
</protein>
<dbReference type="Gene3D" id="3.30.300.160">
    <property type="entry name" value="Type II secretion system, protein E, N-terminal domain"/>
    <property type="match status" value="1"/>
</dbReference>
<dbReference type="FunFam" id="3.30.450.90:FF:000001">
    <property type="entry name" value="Type II secretion system ATPase GspE"/>
    <property type="match status" value="1"/>
</dbReference>
<dbReference type="FunFam" id="3.40.50.300:FF:000398">
    <property type="entry name" value="Type IV pilus assembly ATPase PilB"/>
    <property type="match status" value="1"/>
</dbReference>